<evidence type="ECO:0000256" key="1">
    <source>
        <dbReference type="SAM" id="Coils"/>
    </source>
</evidence>
<feature type="coiled-coil region" evidence="1">
    <location>
        <begin position="162"/>
        <end position="203"/>
    </location>
</feature>
<accession>A0ABR8D7K5</accession>
<dbReference type="PANTHER" id="PTHR43941:SF1">
    <property type="entry name" value="STRUCTURAL MAINTENANCE OF CHROMOSOMES PROTEIN 2"/>
    <property type="match status" value="1"/>
</dbReference>
<evidence type="ECO:0000313" key="2">
    <source>
        <dbReference type="EMBL" id="MBD2503130.1"/>
    </source>
</evidence>
<protein>
    <submittedName>
        <fullName evidence="2">Uncharacterized protein</fullName>
    </submittedName>
</protein>
<dbReference type="Gene3D" id="1.10.287.1490">
    <property type="match status" value="1"/>
</dbReference>
<gene>
    <name evidence="2" type="ORF">H6G83_21415</name>
</gene>
<dbReference type="EMBL" id="JACJSG010000031">
    <property type="protein sequence ID" value="MBD2503130.1"/>
    <property type="molecule type" value="Genomic_DNA"/>
</dbReference>
<dbReference type="RefSeq" id="WP_190475995.1">
    <property type="nucleotide sequence ID" value="NZ_JACJSG010000031.1"/>
</dbReference>
<proteinExistence type="predicted"/>
<sequence>MADCCQGLEEELAALKAEVAKLKPVDEQRIIQASIAGAEQLIIPAVMALVAQRLIPLLQQIDAIASLARATLNIAQSAASTAASAAAKVAGLALTVANILLTLGTINVLGGRIDAVENGIAAFNDDYSRLINAIAAVRGIAQNARDTAITAIGKADAAGSTANRAISKADNAESTAKDAVNRANKATETANNAITQANNAQNLAIQAGQQAREAAIRANAAINTANQASDKADQAIGEAQSALQRANESYQQSKAAISKAELAIGTANKAISTANEAIEDAKNAINKAENAINKAVTAENKADKANSKVDNLTNRVEYIDAQVLGFSYSIPALAGGFNALGSQQQELDRKFNQLVADNRRALGLGGMSFNRSALSQEFDKKLEEFERLSTLNADARFNEFVAQNNQALGIRDLKQSALSQEFDRKLEDFKRLSTADANTRFNEFVAQNQRDLSGTNNRVEVLAQAVPQINNRVNSVAGAIPGIQAQQRENERLNKEGLNKLDQLISAVPSVPAATAALITPAIPTLPRIREAAASGVCQTTRSGGCLSNALGLQTGNILNGVRNNLGSVLDGVNTGANAAQLILLQRIDGKLGAQVPGGLSRLTTQITQNQAINQIANLVTMAAAIHNCIQLSDNVSQTFFSILDNIFAIPSLIVNPEGETVDTQEVFNGAIENVMKSVFGVAEWAEIKAKWQSYNRIYQAATNSLNEIRSIGSSLNDAISTTATLTGRGFNALQNEGLIGEDNWNPTPETLRLKGGIFGKMGKLADGITVVGETLEAIESITSEIRSAVESANQIKQNTSEMEAEVKKLLGEETKKRDEEIEALPAKSFSWEDLI</sequence>
<dbReference type="PANTHER" id="PTHR43941">
    <property type="entry name" value="STRUCTURAL MAINTENANCE OF CHROMOSOMES PROTEIN 2"/>
    <property type="match status" value="1"/>
</dbReference>
<comment type="caution">
    <text evidence="2">The sequence shown here is derived from an EMBL/GenBank/DDBJ whole genome shotgun (WGS) entry which is preliminary data.</text>
</comment>
<reference evidence="2 3" key="1">
    <citation type="journal article" date="2020" name="ISME J.">
        <title>Comparative genomics reveals insights into cyanobacterial evolution and habitat adaptation.</title>
        <authorList>
            <person name="Chen M.Y."/>
            <person name="Teng W.K."/>
            <person name="Zhao L."/>
            <person name="Hu C.X."/>
            <person name="Zhou Y.K."/>
            <person name="Han B.P."/>
            <person name="Song L.R."/>
            <person name="Shu W.S."/>
        </authorList>
    </citation>
    <scope>NUCLEOTIDE SEQUENCE [LARGE SCALE GENOMIC DNA]</scope>
    <source>
        <strain evidence="2 3">FACHB-119</strain>
    </source>
</reference>
<keyword evidence="3" id="KW-1185">Reference proteome</keyword>
<keyword evidence="1" id="KW-0175">Coiled coil</keyword>
<name>A0ABR8D7K5_9NOST</name>
<feature type="coiled-coil region" evidence="1">
    <location>
        <begin position="236"/>
        <end position="315"/>
    </location>
</feature>
<evidence type="ECO:0000313" key="3">
    <source>
        <dbReference type="Proteomes" id="UP000661112"/>
    </source>
</evidence>
<organism evidence="2 3">
    <name type="scientific">Anabaena azotica FACHB-119</name>
    <dbReference type="NCBI Taxonomy" id="947527"/>
    <lineage>
        <taxon>Bacteria</taxon>
        <taxon>Bacillati</taxon>
        <taxon>Cyanobacteriota</taxon>
        <taxon>Cyanophyceae</taxon>
        <taxon>Nostocales</taxon>
        <taxon>Nostocaceae</taxon>
        <taxon>Anabaena</taxon>
        <taxon>Anabaena azotica</taxon>
    </lineage>
</organism>
<dbReference type="Proteomes" id="UP000661112">
    <property type="component" value="Unassembled WGS sequence"/>
</dbReference>